<dbReference type="PANTHER" id="PTHR19331">
    <property type="entry name" value="SCAVENGER RECEPTOR DOMAIN-CONTAINING"/>
    <property type="match status" value="1"/>
</dbReference>
<sequence length="531" mass="58861">MKIFILLGGNVEGQGPIWLQGHDIKCPPTAIDLAQCTLGPWDVNNTCTHAYDLYVSCNPSPIVTYQTTASTTLIETVAPPLPRNKYKLAIKDGFDITSGFVNVLYNKRNGVICSKNWNMNDADVVCRQLGFLNALSANASITQYAIRHEWITELNCKGYESTIDACPIQDSSVIRNCSTTDIATISCNQEKQQFTSRNRPTYCIYDDGFCGWKISGNMSWIWHSATGNHYHPIAGAISYAYVIRPYHQTSMGKAVMTSPVLTARSGQVVEISFRYYIVNLAVSNLEIRYNEDGNTGITIFDNQINTSNKWTQMKTTGFTPKGNHFRLKIIYSASRTFGPSFVSILAIDDTVITGVENDGYQSNDISIIGAAVAGGLACIIFLMVAICYYKKSKTKIIRDVSVPNEYVASTSRQIRNFQRANSELLINNQLPRTPVNSNISDSNTAISPVVVRTPSVTLSVTSPMSDHQSRSEDRFSDVTVTSSIEDGQQSRIGIALSPKRRDIICKLNIGHPPWYKALGTFILHNATIFRN</sequence>
<keyword evidence="6 11" id="KW-0472">Membrane</keyword>
<dbReference type="CTD" id="6749132"/>
<gene>
    <name evidence="14" type="ORF">TRIADDRAFT_51906</name>
</gene>
<evidence type="ECO:0000256" key="6">
    <source>
        <dbReference type="ARBA" id="ARBA00023136"/>
    </source>
</evidence>
<comment type="caution">
    <text evidence="9">Lacks conserved residue(s) required for the propagation of feature annotation.</text>
</comment>
<keyword evidence="4" id="KW-0677">Repeat</keyword>
<dbReference type="Gene3D" id="2.60.120.200">
    <property type="match status" value="1"/>
</dbReference>
<dbReference type="PhylomeDB" id="B3RL77"/>
<keyword evidence="2 11" id="KW-0812">Transmembrane</keyword>
<evidence type="ECO:0000256" key="7">
    <source>
        <dbReference type="ARBA" id="ARBA00023157"/>
    </source>
</evidence>
<feature type="domain" description="SRCR" evidence="13">
    <location>
        <begin position="12"/>
        <end position="58"/>
    </location>
</feature>
<organism evidence="14 15">
    <name type="scientific">Trichoplax adhaerens</name>
    <name type="common">Trichoplax reptans</name>
    <dbReference type="NCBI Taxonomy" id="10228"/>
    <lineage>
        <taxon>Eukaryota</taxon>
        <taxon>Metazoa</taxon>
        <taxon>Placozoa</taxon>
        <taxon>Uniplacotomia</taxon>
        <taxon>Trichoplacea</taxon>
        <taxon>Trichoplacidae</taxon>
        <taxon>Trichoplax</taxon>
    </lineage>
</organism>
<feature type="disulfide bond" evidence="9">
    <location>
        <begin position="126"/>
        <end position="187"/>
    </location>
</feature>
<keyword evidence="8" id="KW-0325">Glycoprotein</keyword>
<reference evidence="14 15" key="1">
    <citation type="journal article" date="2008" name="Nature">
        <title>The Trichoplax genome and the nature of placozoans.</title>
        <authorList>
            <person name="Srivastava M."/>
            <person name="Begovic E."/>
            <person name="Chapman J."/>
            <person name="Putnam N.H."/>
            <person name="Hellsten U."/>
            <person name="Kawashima T."/>
            <person name="Kuo A."/>
            <person name="Mitros T."/>
            <person name="Salamov A."/>
            <person name="Carpenter M.L."/>
            <person name="Signorovitch A.Y."/>
            <person name="Moreno M.A."/>
            <person name="Kamm K."/>
            <person name="Grimwood J."/>
            <person name="Schmutz J."/>
            <person name="Shapiro H."/>
            <person name="Grigoriev I.V."/>
            <person name="Buss L.W."/>
            <person name="Schierwater B."/>
            <person name="Dellaporta S.L."/>
            <person name="Rokhsar D.S."/>
        </authorList>
    </citation>
    <scope>NUCLEOTIDE SEQUENCE [LARGE SCALE GENOMIC DNA]</scope>
    <source>
        <strain evidence="14 15">Grell-BS-1999</strain>
    </source>
</reference>
<evidence type="ECO:0000256" key="5">
    <source>
        <dbReference type="ARBA" id="ARBA00022989"/>
    </source>
</evidence>
<feature type="disulfide bond" evidence="9">
    <location>
        <begin position="113"/>
        <end position="177"/>
    </location>
</feature>
<dbReference type="RefSeq" id="XP_002107917.1">
    <property type="nucleotide sequence ID" value="XM_002107881.1"/>
</dbReference>
<dbReference type="Pfam" id="PF00530">
    <property type="entry name" value="SRCR"/>
    <property type="match status" value="1"/>
</dbReference>
<dbReference type="OrthoDB" id="536948at2759"/>
<evidence type="ECO:0000256" key="8">
    <source>
        <dbReference type="ARBA" id="ARBA00023180"/>
    </source>
</evidence>
<evidence type="ECO:0000256" key="1">
    <source>
        <dbReference type="ARBA" id="ARBA00004167"/>
    </source>
</evidence>
<feature type="transmembrane region" description="Helical" evidence="11">
    <location>
        <begin position="367"/>
        <end position="389"/>
    </location>
</feature>
<feature type="domain" description="SRCR" evidence="13">
    <location>
        <begin position="88"/>
        <end position="188"/>
    </location>
</feature>
<dbReference type="FunFam" id="3.10.250.10:FF:000016">
    <property type="entry name" value="Scavenger receptor cysteine-rich protein type 12"/>
    <property type="match status" value="1"/>
</dbReference>
<dbReference type="InterPro" id="IPR013320">
    <property type="entry name" value="ConA-like_dom_sf"/>
</dbReference>
<feature type="disulfide bond" evidence="9">
    <location>
        <begin position="156"/>
        <end position="166"/>
    </location>
</feature>
<feature type="region of interest" description="Disordered" evidence="10">
    <location>
        <begin position="461"/>
        <end position="480"/>
    </location>
</feature>
<dbReference type="KEGG" id="tad:TRIADDRAFT_51906"/>
<dbReference type="PROSITE" id="PS50060">
    <property type="entry name" value="MAM_2"/>
    <property type="match status" value="1"/>
</dbReference>
<evidence type="ECO:0000313" key="14">
    <source>
        <dbReference type="EMBL" id="EDV28715.1"/>
    </source>
</evidence>
<keyword evidence="3" id="KW-0732">Signal</keyword>
<evidence type="ECO:0000259" key="12">
    <source>
        <dbReference type="PROSITE" id="PS50060"/>
    </source>
</evidence>
<keyword evidence="15" id="KW-1185">Reference proteome</keyword>
<name>B3RL77_TRIAD</name>
<evidence type="ECO:0000256" key="4">
    <source>
        <dbReference type="ARBA" id="ARBA00022737"/>
    </source>
</evidence>
<dbReference type="SUPFAM" id="SSF49899">
    <property type="entry name" value="Concanavalin A-like lectins/glucanases"/>
    <property type="match status" value="1"/>
</dbReference>
<comment type="subcellular location">
    <subcellularLocation>
        <location evidence="1">Membrane</location>
        <topology evidence="1">Single-pass membrane protein</topology>
    </subcellularLocation>
</comment>
<dbReference type="AlphaFoldDB" id="B3RL77"/>
<evidence type="ECO:0000256" key="9">
    <source>
        <dbReference type="PROSITE-ProRule" id="PRU00196"/>
    </source>
</evidence>
<feature type="compositionally biased region" description="Basic and acidic residues" evidence="10">
    <location>
        <begin position="467"/>
        <end position="476"/>
    </location>
</feature>
<evidence type="ECO:0000256" key="11">
    <source>
        <dbReference type="SAM" id="Phobius"/>
    </source>
</evidence>
<protein>
    <recommendedName>
        <fullName evidence="16">SRCR domain-containing protein</fullName>
    </recommendedName>
</protein>
<feature type="disulfide bond" evidence="9">
    <location>
        <begin position="26"/>
        <end position="36"/>
    </location>
</feature>
<dbReference type="InterPro" id="IPR036772">
    <property type="entry name" value="SRCR-like_dom_sf"/>
</dbReference>
<dbReference type="EMBL" id="DS985241">
    <property type="protein sequence ID" value="EDV28715.1"/>
    <property type="molecule type" value="Genomic_DNA"/>
</dbReference>
<dbReference type="GeneID" id="6749132"/>
<evidence type="ECO:0000259" key="13">
    <source>
        <dbReference type="PROSITE" id="PS50287"/>
    </source>
</evidence>
<evidence type="ECO:0000313" key="15">
    <source>
        <dbReference type="Proteomes" id="UP000009022"/>
    </source>
</evidence>
<dbReference type="InterPro" id="IPR001190">
    <property type="entry name" value="SRCR"/>
</dbReference>
<dbReference type="PANTHER" id="PTHR19331:SF465">
    <property type="entry name" value="EGG PEPTIDE SPERACT RECEPTOR"/>
    <property type="match status" value="1"/>
</dbReference>
<dbReference type="Proteomes" id="UP000009022">
    <property type="component" value="Unassembled WGS sequence"/>
</dbReference>
<keyword evidence="7 9" id="KW-1015">Disulfide bond</keyword>
<evidence type="ECO:0000256" key="2">
    <source>
        <dbReference type="ARBA" id="ARBA00022692"/>
    </source>
</evidence>
<dbReference type="InterPro" id="IPR000998">
    <property type="entry name" value="MAM_dom"/>
</dbReference>
<dbReference type="GO" id="GO:0016020">
    <property type="term" value="C:membrane"/>
    <property type="evidence" value="ECO:0007669"/>
    <property type="project" value="UniProtKB-SubCell"/>
</dbReference>
<evidence type="ECO:0008006" key="16">
    <source>
        <dbReference type="Google" id="ProtNLM"/>
    </source>
</evidence>
<feature type="domain" description="MAM" evidence="12">
    <location>
        <begin position="201"/>
        <end position="353"/>
    </location>
</feature>
<evidence type="ECO:0000256" key="10">
    <source>
        <dbReference type="SAM" id="MobiDB-lite"/>
    </source>
</evidence>
<accession>B3RL77</accession>
<evidence type="ECO:0000256" key="3">
    <source>
        <dbReference type="ARBA" id="ARBA00022729"/>
    </source>
</evidence>
<keyword evidence="5 11" id="KW-1133">Transmembrane helix</keyword>
<dbReference type="Gene3D" id="3.10.250.10">
    <property type="entry name" value="SRCR-like domain"/>
    <property type="match status" value="1"/>
</dbReference>
<dbReference type="SMART" id="SM00202">
    <property type="entry name" value="SR"/>
    <property type="match status" value="1"/>
</dbReference>
<proteinExistence type="predicted"/>
<dbReference type="InParanoid" id="B3RL77"/>
<dbReference type="HOGENOM" id="CLU_513242_0_0_1"/>
<dbReference type="SUPFAM" id="SSF56487">
    <property type="entry name" value="SRCR-like"/>
    <property type="match status" value="2"/>
</dbReference>
<dbReference type="PROSITE" id="PS50287">
    <property type="entry name" value="SRCR_2"/>
    <property type="match status" value="2"/>
</dbReference>